<accession>A0ABX3N3F7</accession>
<name>A0ABX3N3F7_9FLAO</name>
<evidence type="ECO:0000313" key="2">
    <source>
        <dbReference type="EMBL" id="OPB84419.1"/>
    </source>
</evidence>
<sequence length="306" mass="35305">MENKFQEEINTIIENYQLIGHMDISKVLSKRKVLDKSGKCRFCGKDSSETTFKTESHILPQFIGNKFVVSNFECDQCNEKFSRILENDFANFMKLFHTINGIKGGKKIPTYKKNGIRISTSDGNHFKIEGIDDTSINDKGIHFRSESDEFIPIAVYKMLTKIALSMVNETQISNFSKTLSWLQEETHSSPEFNNGSFPLIITINKNNSEKFNISVLLAKKKSRNSPIPSYIFKLYYNIFSFQIFIPFIDDDCDIKNLSESNMLKIIPNSFEIEHNEDVTLRYYMNCNMNQKGTVSIDINIDNLKIN</sequence>
<evidence type="ECO:0000313" key="3">
    <source>
        <dbReference type="Proteomes" id="UP000190016"/>
    </source>
</evidence>
<dbReference type="InterPro" id="IPR029471">
    <property type="entry name" value="HNH_5"/>
</dbReference>
<evidence type="ECO:0000259" key="1">
    <source>
        <dbReference type="Pfam" id="PF14279"/>
    </source>
</evidence>
<dbReference type="RefSeq" id="WP_078779778.1">
    <property type="nucleotide sequence ID" value="NZ_MBDS01000020.1"/>
</dbReference>
<dbReference type="Proteomes" id="UP000190016">
    <property type="component" value="Unassembled WGS sequence"/>
</dbReference>
<reference evidence="2 3" key="1">
    <citation type="submission" date="2016-07" db="EMBL/GenBank/DDBJ databases">
        <title>Revisiting the Taxonomy of the Elizabethkingia Genus based on Whole-Genome Sequencing, Optical Mapping, and MALDI-TOF.</title>
        <authorList>
            <person name="Nicholson A.C."/>
        </authorList>
    </citation>
    <scope>NUCLEOTIDE SEQUENCE [LARGE SCALE GENOMIC DNA]</scope>
    <source>
        <strain evidence="2 3">C1558</strain>
    </source>
</reference>
<protein>
    <recommendedName>
        <fullName evidence="1">HNH endonuclease 5 domain-containing protein</fullName>
    </recommendedName>
</protein>
<gene>
    <name evidence="2" type="ORF">BB021_16895</name>
</gene>
<dbReference type="EMBL" id="MBDS01000020">
    <property type="protein sequence ID" value="OPB84419.1"/>
    <property type="molecule type" value="Genomic_DNA"/>
</dbReference>
<proteinExistence type="predicted"/>
<feature type="domain" description="HNH endonuclease 5" evidence="1">
    <location>
        <begin position="40"/>
        <end position="89"/>
    </location>
</feature>
<comment type="caution">
    <text evidence="2">The sequence shown here is derived from an EMBL/GenBank/DDBJ whole genome shotgun (WGS) entry which is preliminary data.</text>
</comment>
<organism evidence="2 3">
    <name type="scientific">Elizabethkingia ursingii</name>
    <dbReference type="NCBI Taxonomy" id="1756150"/>
    <lineage>
        <taxon>Bacteria</taxon>
        <taxon>Pseudomonadati</taxon>
        <taxon>Bacteroidota</taxon>
        <taxon>Flavobacteriia</taxon>
        <taxon>Flavobacteriales</taxon>
        <taxon>Weeksellaceae</taxon>
        <taxon>Elizabethkingia</taxon>
    </lineage>
</organism>
<keyword evidence="3" id="KW-1185">Reference proteome</keyword>
<dbReference type="Pfam" id="PF14279">
    <property type="entry name" value="HNH_5"/>
    <property type="match status" value="1"/>
</dbReference>